<dbReference type="EMBL" id="CATOUU010000718">
    <property type="protein sequence ID" value="CAI9943745.1"/>
    <property type="molecule type" value="Genomic_DNA"/>
</dbReference>
<evidence type="ECO:0000256" key="2">
    <source>
        <dbReference type="ARBA" id="ARBA00007467"/>
    </source>
</evidence>
<reference evidence="8" key="1">
    <citation type="submission" date="2023-06" db="EMBL/GenBank/DDBJ databases">
        <authorList>
            <person name="Kurt Z."/>
        </authorList>
    </citation>
    <scope>NUCLEOTIDE SEQUENCE</scope>
</reference>
<keyword evidence="3" id="KW-0813">Transport</keyword>
<evidence type="ECO:0000313" key="9">
    <source>
        <dbReference type="EMBL" id="CAL6046191.1"/>
    </source>
</evidence>
<dbReference type="InterPro" id="IPR003492">
    <property type="entry name" value="Battenin_disease_Cln3"/>
</dbReference>
<dbReference type="PANTHER" id="PTHR10981">
    <property type="entry name" value="BATTENIN"/>
    <property type="match status" value="1"/>
</dbReference>
<keyword evidence="6 7" id="KW-0472">Membrane</keyword>
<evidence type="ECO:0000256" key="3">
    <source>
        <dbReference type="ARBA" id="ARBA00022448"/>
    </source>
</evidence>
<comment type="caution">
    <text evidence="8">The sequence shown here is derived from an EMBL/GenBank/DDBJ whole genome shotgun (WGS) entry which is preliminary data.</text>
</comment>
<evidence type="ECO:0000256" key="4">
    <source>
        <dbReference type="ARBA" id="ARBA00022692"/>
    </source>
</evidence>
<evidence type="ECO:0000256" key="7">
    <source>
        <dbReference type="RuleBase" id="RU361113"/>
    </source>
</evidence>
<sequence>MEPKLNLICFLLMGFTNYFGSFLMLSAAKIMMSGITATSTVLFCDITPKLLVKIILPFIQINNMTCVCLIVILFTVGYIFASFSFNNVYIGLSGVVLNSAASGIGDVFLSTYSTRFSTKAMGCYMSGTGLASLFSSLLFALLVDILNCNPKYVIFSFLPMPYLFLECYLLSSEGHSPGQQQESTVLIDYEVLSETPLSLSQQVKLSLKSTYIYVLTFIAVFSSYTINQSVNPVIEFSGYWSGKYFTFSQVASNLGSFLGKSSLSVFKLKRQFLFIPSLTALSFLILYCFEAVYHFINQFWLLLSFGVGYGFCSGTVITQALYLITIEAGRNKRFAVCVQTFMGSFSVFFASVLGFWLEDFLR</sequence>
<evidence type="ECO:0000313" key="8">
    <source>
        <dbReference type="EMBL" id="CAI9943745.1"/>
    </source>
</evidence>
<feature type="transmembrane region" description="Helical" evidence="7">
    <location>
        <begin position="336"/>
        <end position="357"/>
    </location>
</feature>
<dbReference type="InterPro" id="IPR036259">
    <property type="entry name" value="MFS_trans_sf"/>
</dbReference>
<evidence type="ECO:0000313" key="10">
    <source>
        <dbReference type="Proteomes" id="UP001642409"/>
    </source>
</evidence>
<reference evidence="9 10" key="2">
    <citation type="submission" date="2024-07" db="EMBL/GenBank/DDBJ databases">
        <authorList>
            <person name="Akdeniz Z."/>
        </authorList>
    </citation>
    <scope>NUCLEOTIDE SEQUENCE [LARGE SCALE GENOMIC DNA]</scope>
</reference>
<dbReference type="EMBL" id="CAXDID020000167">
    <property type="protein sequence ID" value="CAL6046191.1"/>
    <property type="molecule type" value="Genomic_DNA"/>
</dbReference>
<feature type="transmembrane region" description="Helical" evidence="7">
    <location>
        <begin position="89"/>
        <end position="109"/>
    </location>
</feature>
<gene>
    <name evidence="8" type="ORF">HINF_LOCUS31390</name>
    <name evidence="9" type="ORF">HINF_LOCUS41607</name>
</gene>
<comment type="similarity">
    <text evidence="2 7">Belongs to the battenin family.</text>
</comment>
<feature type="transmembrane region" description="Helical" evidence="7">
    <location>
        <begin position="64"/>
        <end position="83"/>
    </location>
</feature>
<dbReference type="PRINTS" id="PR01315">
    <property type="entry name" value="BATTENIN"/>
</dbReference>
<feature type="transmembrane region" description="Helical" evidence="7">
    <location>
        <begin position="299"/>
        <end position="324"/>
    </location>
</feature>
<dbReference type="GO" id="GO:0012505">
    <property type="term" value="C:endomembrane system"/>
    <property type="evidence" value="ECO:0007669"/>
    <property type="project" value="UniProtKB-SubCell"/>
</dbReference>
<dbReference type="PANTHER" id="PTHR10981:SF0">
    <property type="entry name" value="BATTENIN"/>
    <property type="match status" value="1"/>
</dbReference>
<evidence type="ECO:0000256" key="5">
    <source>
        <dbReference type="ARBA" id="ARBA00022989"/>
    </source>
</evidence>
<dbReference type="GO" id="GO:0005773">
    <property type="term" value="C:vacuole"/>
    <property type="evidence" value="ECO:0007669"/>
    <property type="project" value="TreeGrafter"/>
</dbReference>
<feature type="transmembrane region" description="Helical" evidence="7">
    <location>
        <begin position="121"/>
        <end position="146"/>
    </location>
</feature>
<dbReference type="GO" id="GO:0016020">
    <property type="term" value="C:membrane"/>
    <property type="evidence" value="ECO:0007669"/>
    <property type="project" value="UniProtKB-UniRule"/>
</dbReference>
<keyword evidence="4 7" id="KW-0812">Transmembrane</keyword>
<evidence type="ECO:0000256" key="6">
    <source>
        <dbReference type="ARBA" id="ARBA00023136"/>
    </source>
</evidence>
<name>A0AA86PYX8_9EUKA</name>
<evidence type="ECO:0000256" key="1">
    <source>
        <dbReference type="ARBA" id="ARBA00004127"/>
    </source>
</evidence>
<dbReference type="Proteomes" id="UP001642409">
    <property type="component" value="Unassembled WGS sequence"/>
</dbReference>
<dbReference type="Pfam" id="PF02487">
    <property type="entry name" value="CLN3"/>
    <property type="match status" value="2"/>
</dbReference>
<feature type="transmembrane region" description="Helical" evidence="7">
    <location>
        <begin position="7"/>
        <end position="25"/>
    </location>
</feature>
<keyword evidence="5 7" id="KW-1133">Transmembrane helix</keyword>
<dbReference type="SUPFAM" id="SSF103473">
    <property type="entry name" value="MFS general substrate transporter"/>
    <property type="match status" value="1"/>
</dbReference>
<feature type="transmembrane region" description="Helical" evidence="7">
    <location>
        <begin position="271"/>
        <end position="293"/>
    </location>
</feature>
<protein>
    <submittedName>
        <fullName evidence="8">CLN3 protein</fullName>
    </submittedName>
    <submittedName>
        <fullName evidence="9">CLN3_protein</fullName>
    </submittedName>
</protein>
<keyword evidence="10" id="KW-1185">Reference proteome</keyword>
<dbReference type="GO" id="GO:0051453">
    <property type="term" value="P:regulation of intracellular pH"/>
    <property type="evidence" value="ECO:0007669"/>
    <property type="project" value="TreeGrafter"/>
</dbReference>
<organism evidence="8">
    <name type="scientific">Hexamita inflata</name>
    <dbReference type="NCBI Taxonomy" id="28002"/>
    <lineage>
        <taxon>Eukaryota</taxon>
        <taxon>Metamonada</taxon>
        <taxon>Diplomonadida</taxon>
        <taxon>Hexamitidae</taxon>
        <taxon>Hexamitinae</taxon>
        <taxon>Hexamita</taxon>
    </lineage>
</organism>
<proteinExistence type="inferred from homology"/>
<accession>A0AA86PYX8</accession>
<comment type="subcellular location">
    <subcellularLocation>
        <location evidence="1">Endomembrane system</location>
        <topology evidence="1">Multi-pass membrane protein</topology>
    </subcellularLocation>
</comment>
<dbReference type="AlphaFoldDB" id="A0AA86PYX8"/>